<feature type="domain" description="Type I restriction modification DNA specificity" evidence="5">
    <location>
        <begin position="3"/>
        <end position="169"/>
    </location>
</feature>
<name>A0A1H9GHR6_9SPIR</name>
<dbReference type="GO" id="GO:0009307">
    <property type="term" value="P:DNA restriction-modification system"/>
    <property type="evidence" value="ECO:0007669"/>
    <property type="project" value="UniProtKB-KW"/>
</dbReference>
<dbReference type="Proteomes" id="UP000182360">
    <property type="component" value="Unassembled WGS sequence"/>
</dbReference>
<dbReference type="CDD" id="cd17263">
    <property type="entry name" value="RMtype1_S_AbaB8300I-TRD1-CR1_like"/>
    <property type="match status" value="1"/>
</dbReference>
<proteinExistence type="inferred from homology"/>
<dbReference type="InterPro" id="IPR051212">
    <property type="entry name" value="Type-I_RE_S_subunit"/>
</dbReference>
<feature type="domain" description="Type I restriction modification DNA specificity" evidence="5">
    <location>
        <begin position="194"/>
        <end position="368"/>
    </location>
</feature>
<dbReference type="EMBL" id="FOFU01000005">
    <property type="protein sequence ID" value="SEQ49606.1"/>
    <property type="molecule type" value="Genomic_DNA"/>
</dbReference>
<dbReference type="PANTHER" id="PTHR43140">
    <property type="entry name" value="TYPE-1 RESTRICTION ENZYME ECOKI SPECIFICITY PROTEIN"/>
    <property type="match status" value="1"/>
</dbReference>
<evidence type="ECO:0000256" key="1">
    <source>
        <dbReference type="ARBA" id="ARBA00010923"/>
    </source>
</evidence>
<dbReference type="Gene3D" id="3.90.220.20">
    <property type="entry name" value="DNA methylase specificity domains"/>
    <property type="match status" value="2"/>
</dbReference>
<accession>A0A1H9GHR6</accession>
<evidence type="ECO:0000256" key="4">
    <source>
        <dbReference type="SAM" id="Coils"/>
    </source>
</evidence>
<evidence type="ECO:0000313" key="6">
    <source>
        <dbReference type="EMBL" id="SEQ49606.1"/>
    </source>
</evidence>
<keyword evidence="4" id="KW-0175">Coiled coil</keyword>
<dbReference type="SUPFAM" id="SSF116734">
    <property type="entry name" value="DNA methylase specificity domain"/>
    <property type="match status" value="2"/>
</dbReference>
<dbReference type="GO" id="GO:0003677">
    <property type="term" value="F:DNA binding"/>
    <property type="evidence" value="ECO:0007669"/>
    <property type="project" value="UniProtKB-KW"/>
</dbReference>
<organism evidence="6 7">
    <name type="scientific">Treponema bryantii</name>
    <dbReference type="NCBI Taxonomy" id="163"/>
    <lineage>
        <taxon>Bacteria</taxon>
        <taxon>Pseudomonadati</taxon>
        <taxon>Spirochaetota</taxon>
        <taxon>Spirochaetia</taxon>
        <taxon>Spirochaetales</taxon>
        <taxon>Treponemataceae</taxon>
        <taxon>Treponema</taxon>
    </lineage>
</organism>
<dbReference type="OrthoDB" id="9811611at2"/>
<dbReference type="InterPro" id="IPR044946">
    <property type="entry name" value="Restrct_endonuc_typeI_TRD_sf"/>
</dbReference>
<dbReference type="PANTHER" id="PTHR43140:SF1">
    <property type="entry name" value="TYPE I RESTRICTION ENZYME ECOKI SPECIFICITY SUBUNIT"/>
    <property type="match status" value="1"/>
</dbReference>
<comment type="similarity">
    <text evidence="1">Belongs to the type-I restriction system S methylase family.</text>
</comment>
<dbReference type="RefSeq" id="WP_083379821.1">
    <property type="nucleotide sequence ID" value="NZ_FOFU01000005.1"/>
</dbReference>
<reference evidence="6 7" key="1">
    <citation type="submission" date="2016-10" db="EMBL/GenBank/DDBJ databases">
        <authorList>
            <person name="de Groot N.N."/>
        </authorList>
    </citation>
    <scope>NUCLEOTIDE SEQUENCE [LARGE SCALE GENOMIC DNA]</scope>
    <source>
        <strain evidence="6 7">B25</strain>
    </source>
</reference>
<evidence type="ECO:0000256" key="3">
    <source>
        <dbReference type="ARBA" id="ARBA00023125"/>
    </source>
</evidence>
<dbReference type="AlphaFoldDB" id="A0A1H9GHR6"/>
<evidence type="ECO:0000313" key="7">
    <source>
        <dbReference type="Proteomes" id="UP000182360"/>
    </source>
</evidence>
<keyword evidence="2" id="KW-0680">Restriction system</keyword>
<dbReference type="Pfam" id="PF01420">
    <property type="entry name" value="Methylase_S"/>
    <property type="match status" value="2"/>
</dbReference>
<keyword evidence="3" id="KW-0238">DNA-binding</keyword>
<evidence type="ECO:0000259" key="5">
    <source>
        <dbReference type="Pfam" id="PF01420"/>
    </source>
</evidence>
<keyword evidence="7" id="KW-1185">Reference proteome</keyword>
<sequence length="393" mass="45302">MKKDWQIKKLGEVCEFQGGSQPPKEEWIKEPREGYIRMLQIRDFTQSRNFDIEYVKETNKLRLCNSDDILLGRYGASVGKVLTGLSGAYNVAILKTIPSSDYYKPFIKYYFQSPFFQNPLLTLCNQRAAQAGFNREDIYDFSIPYLTLEEQKRIVAMLDKKFAQIETLKTAAEKNLHNTKQLFQAELEKAFSNDNSKKVSISDVCDVSSSKRIYAEEQTQSGVPFLRVSDLVARIQGIERNDLFISKEQFIEFKNKGLVPKENDVLVTSRGTLGLCYIVKKNDEFYFQDGMITWLSLKQNIDAKFLTYLFESELVKKQIKDKSAGAAVSYISISEIRKFEIILPALEEQKRIVAHLDSLSEKVHQLEEIYKKQLADCDELKQSLLQKAFEGEL</sequence>
<feature type="coiled-coil region" evidence="4">
    <location>
        <begin position="356"/>
        <end position="383"/>
    </location>
</feature>
<protein>
    <submittedName>
        <fullName evidence="6">Type I restriction modification DNA specificity domain-containing protein</fullName>
    </submittedName>
</protein>
<gene>
    <name evidence="6" type="ORF">SAMN04487977_1054</name>
</gene>
<dbReference type="InterPro" id="IPR000055">
    <property type="entry name" value="Restrct_endonuc_typeI_TRD"/>
</dbReference>
<evidence type="ECO:0000256" key="2">
    <source>
        <dbReference type="ARBA" id="ARBA00022747"/>
    </source>
</evidence>